<feature type="binding site" evidence="5">
    <location>
        <position position="76"/>
    </location>
    <ligand>
        <name>Fe cation</name>
        <dbReference type="ChEBI" id="CHEBI:24875"/>
        <note>catalytic</note>
    </ligand>
</feature>
<evidence type="ECO:0000313" key="9">
    <source>
        <dbReference type="Proteomes" id="UP001152797"/>
    </source>
</evidence>
<dbReference type="OrthoDB" id="419425at2759"/>
<feature type="region of interest" description="Disordered" evidence="6">
    <location>
        <begin position="1"/>
        <end position="28"/>
    </location>
</feature>
<dbReference type="GO" id="GO:0046872">
    <property type="term" value="F:metal ion binding"/>
    <property type="evidence" value="ECO:0007669"/>
    <property type="project" value="UniProtKB-KW"/>
</dbReference>
<keyword evidence="4 5" id="KW-0408">Iron</keyword>
<comment type="cofactor">
    <cofactor evidence="5">
        <name>Fe(2+)</name>
        <dbReference type="ChEBI" id="CHEBI:29033"/>
    </cofactor>
    <text evidence="5">Binds 1 Fe(2+) ion per subunit.</text>
</comment>
<evidence type="ECO:0000256" key="6">
    <source>
        <dbReference type="SAM" id="MobiDB-lite"/>
    </source>
</evidence>
<feature type="compositionally biased region" description="Basic residues" evidence="6">
    <location>
        <begin position="1"/>
        <end position="13"/>
    </location>
</feature>
<proteinExistence type="inferred from homology"/>
<name>A0A9P1DCM8_9DINO</name>
<dbReference type="EMBL" id="CAMXCT030003864">
    <property type="protein sequence ID" value="CAL4793916.1"/>
    <property type="molecule type" value="Genomic_DNA"/>
</dbReference>
<evidence type="ECO:0000313" key="7">
    <source>
        <dbReference type="EMBL" id="CAI4006604.1"/>
    </source>
</evidence>
<organism evidence="7">
    <name type="scientific">Cladocopium goreaui</name>
    <dbReference type="NCBI Taxonomy" id="2562237"/>
    <lineage>
        <taxon>Eukaryota</taxon>
        <taxon>Sar</taxon>
        <taxon>Alveolata</taxon>
        <taxon>Dinophyceae</taxon>
        <taxon>Suessiales</taxon>
        <taxon>Symbiodiniaceae</taxon>
        <taxon>Cladocopium</taxon>
    </lineage>
</organism>
<dbReference type="GO" id="GO:0010436">
    <property type="term" value="F:carotenoid dioxygenase activity"/>
    <property type="evidence" value="ECO:0007669"/>
    <property type="project" value="TreeGrafter"/>
</dbReference>
<dbReference type="Proteomes" id="UP001152797">
    <property type="component" value="Unassembled WGS sequence"/>
</dbReference>
<evidence type="ECO:0000256" key="5">
    <source>
        <dbReference type="PIRSR" id="PIRSR604294-1"/>
    </source>
</evidence>
<dbReference type="EMBL" id="CAMXCT020003864">
    <property type="protein sequence ID" value="CAL1159979.1"/>
    <property type="molecule type" value="Genomic_DNA"/>
</dbReference>
<dbReference type="AlphaFoldDB" id="A0A9P1DCM8"/>
<comment type="caution">
    <text evidence="7">The sequence shown here is derived from an EMBL/GenBank/DDBJ whole genome shotgun (WGS) entry which is preliminary data.</text>
</comment>
<reference evidence="8 9" key="2">
    <citation type="submission" date="2024-05" db="EMBL/GenBank/DDBJ databases">
        <authorList>
            <person name="Chen Y."/>
            <person name="Shah S."/>
            <person name="Dougan E. K."/>
            <person name="Thang M."/>
            <person name="Chan C."/>
        </authorList>
    </citation>
    <scope>NUCLEOTIDE SEQUENCE [LARGE SCALE GENOMIC DNA]</scope>
</reference>
<dbReference type="Pfam" id="PF03055">
    <property type="entry name" value="RPE65"/>
    <property type="match status" value="1"/>
</dbReference>
<evidence type="ECO:0000313" key="8">
    <source>
        <dbReference type="EMBL" id="CAL4793916.1"/>
    </source>
</evidence>
<dbReference type="PANTHER" id="PTHR10543:SF89">
    <property type="entry name" value="CAROTENOID 9,10(9',10')-CLEAVAGE DIOXYGENASE 1"/>
    <property type="match status" value="1"/>
</dbReference>
<comment type="similarity">
    <text evidence="1">Belongs to the carotenoid oxygenase family.</text>
</comment>
<evidence type="ECO:0000256" key="2">
    <source>
        <dbReference type="ARBA" id="ARBA00022723"/>
    </source>
</evidence>
<sequence length="196" mass="21964">MSLRKSQAKKKQKLSGVGEHETGTANTAVGYTPDGKLWALNESSAPFQFKLDEAGVPESLGFDTLQGTLKESISAHPKFDQKNGDILFHGRKMPEKFYAGKIVNGKLVERVDIDMPVAGFHHDMFITENYMVMIDGAMSFTPQEAIKGKQLWMFDQARKLRFGIFDRSKELTKANLQWIEADVAAELLGKPWMASH</sequence>
<evidence type="ECO:0000256" key="3">
    <source>
        <dbReference type="ARBA" id="ARBA00023002"/>
    </source>
</evidence>
<evidence type="ECO:0000256" key="1">
    <source>
        <dbReference type="ARBA" id="ARBA00006787"/>
    </source>
</evidence>
<dbReference type="GO" id="GO:0016121">
    <property type="term" value="P:carotene catabolic process"/>
    <property type="evidence" value="ECO:0007669"/>
    <property type="project" value="TreeGrafter"/>
</dbReference>
<protein>
    <submittedName>
        <fullName evidence="8">Carotenoid 9,10(9',10')-cleavage dioxygenase 1 (Carotenoid cleavage dioxygenase 1) (OgCCD1)</fullName>
    </submittedName>
</protein>
<keyword evidence="2 5" id="KW-0479">Metal-binding</keyword>
<dbReference type="EMBL" id="CAMXCT010003864">
    <property type="protein sequence ID" value="CAI4006604.1"/>
    <property type="molecule type" value="Genomic_DNA"/>
</dbReference>
<keyword evidence="8" id="KW-0223">Dioxygenase</keyword>
<dbReference type="InterPro" id="IPR004294">
    <property type="entry name" value="Carotenoid_Oase"/>
</dbReference>
<dbReference type="GO" id="GO:0009570">
    <property type="term" value="C:chloroplast stroma"/>
    <property type="evidence" value="ECO:0007669"/>
    <property type="project" value="TreeGrafter"/>
</dbReference>
<dbReference type="PANTHER" id="PTHR10543">
    <property type="entry name" value="BETA-CAROTENE DIOXYGENASE"/>
    <property type="match status" value="1"/>
</dbReference>
<keyword evidence="9" id="KW-1185">Reference proteome</keyword>
<keyword evidence="3" id="KW-0560">Oxidoreductase</keyword>
<feature type="binding site" evidence="5">
    <location>
        <position position="122"/>
    </location>
    <ligand>
        <name>Fe cation</name>
        <dbReference type="ChEBI" id="CHEBI:24875"/>
        <note>catalytic</note>
    </ligand>
</feature>
<reference evidence="7" key="1">
    <citation type="submission" date="2022-10" db="EMBL/GenBank/DDBJ databases">
        <authorList>
            <person name="Chen Y."/>
            <person name="Dougan E. K."/>
            <person name="Chan C."/>
            <person name="Rhodes N."/>
            <person name="Thang M."/>
        </authorList>
    </citation>
    <scope>NUCLEOTIDE SEQUENCE</scope>
</reference>
<evidence type="ECO:0000256" key="4">
    <source>
        <dbReference type="ARBA" id="ARBA00023004"/>
    </source>
</evidence>
<gene>
    <name evidence="7" type="ORF">C1SCF055_LOCUS32233</name>
</gene>
<accession>A0A9P1DCM8</accession>